<evidence type="ECO:0000313" key="2">
    <source>
        <dbReference type="EMBL" id="EFP92029.1"/>
    </source>
</evidence>
<evidence type="ECO:0000256" key="1">
    <source>
        <dbReference type="SAM" id="MobiDB-lite"/>
    </source>
</evidence>
<reference evidence="3" key="2">
    <citation type="journal article" date="2011" name="Proc. Natl. Acad. Sci. U.S.A.">
        <title>Obligate biotrophy features unraveled by the genomic analysis of rust fungi.</title>
        <authorList>
            <person name="Duplessis S."/>
            <person name="Cuomo C.A."/>
            <person name="Lin Y.-C."/>
            <person name="Aerts A."/>
            <person name="Tisserant E."/>
            <person name="Veneault-Fourrey C."/>
            <person name="Joly D.L."/>
            <person name="Hacquard S."/>
            <person name="Amselem J."/>
            <person name="Cantarel B.L."/>
            <person name="Chiu R."/>
            <person name="Coutinho P.M."/>
            <person name="Feau N."/>
            <person name="Field M."/>
            <person name="Frey P."/>
            <person name="Gelhaye E."/>
            <person name="Goldberg J."/>
            <person name="Grabherr M.G."/>
            <person name="Kodira C.D."/>
            <person name="Kohler A."/>
            <person name="Kuees U."/>
            <person name="Lindquist E.A."/>
            <person name="Lucas S.M."/>
            <person name="Mago R."/>
            <person name="Mauceli E."/>
            <person name="Morin E."/>
            <person name="Murat C."/>
            <person name="Pangilinan J.L."/>
            <person name="Park R."/>
            <person name="Pearson M."/>
            <person name="Quesneville H."/>
            <person name="Rouhier N."/>
            <person name="Sakthikumar S."/>
            <person name="Salamov A.A."/>
            <person name="Schmutz J."/>
            <person name="Selles B."/>
            <person name="Shapiro H."/>
            <person name="Tanguay P."/>
            <person name="Tuskan G.A."/>
            <person name="Henrissat B."/>
            <person name="Van de Peer Y."/>
            <person name="Rouze P."/>
            <person name="Ellis J.G."/>
            <person name="Dodds P.N."/>
            <person name="Schein J.E."/>
            <person name="Zhong S."/>
            <person name="Hamelin R.C."/>
            <person name="Grigoriev I.V."/>
            <person name="Szabo L.J."/>
            <person name="Martin F."/>
        </authorList>
    </citation>
    <scope>NUCLEOTIDE SEQUENCE [LARGE SCALE GENOMIC DNA]</scope>
    <source>
        <strain evidence="3">CRL 75-36-700-3 / race SCCL</strain>
    </source>
</reference>
<protein>
    <submittedName>
        <fullName evidence="2">Uncharacterized protein</fullName>
    </submittedName>
</protein>
<dbReference type="InParanoid" id="E3L654"/>
<feature type="compositionally biased region" description="Polar residues" evidence="1">
    <location>
        <begin position="151"/>
        <end position="165"/>
    </location>
</feature>
<accession>E3L654</accession>
<evidence type="ECO:0000313" key="3">
    <source>
        <dbReference type="Proteomes" id="UP000008783"/>
    </source>
</evidence>
<feature type="region of interest" description="Disordered" evidence="1">
    <location>
        <begin position="456"/>
        <end position="498"/>
    </location>
</feature>
<dbReference type="HOGENOM" id="CLU_031991_1_0_1"/>
<dbReference type="AlphaFoldDB" id="E3L654"/>
<name>E3L654_PUCGT</name>
<dbReference type="VEuPathDB" id="FungiDB:PGTG_17860"/>
<reference key="1">
    <citation type="submission" date="2007-01" db="EMBL/GenBank/DDBJ databases">
        <title>The Genome Sequence of Puccinia graminis f. sp. tritici Strain CRL 75-36-700-3.</title>
        <authorList>
            <consortium name="The Broad Institute Genome Sequencing Platform"/>
            <person name="Birren B."/>
            <person name="Lander E."/>
            <person name="Galagan J."/>
            <person name="Nusbaum C."/>
            <person name="Devon K."/>
            <person name="Cuomo C."/>
            <person name="Jaffe D."/>
            <person name="Butler J."/>
            <person name="Alvarez P."/>
            <person name="Gnerre S."/>
            <person name="Grabherr M."/>
            <person name="Mauceli E."/>
            <person name="Brockman W."/>
            <person name="Young S."/>
            <person name="LaButti K."/>
            <person name="Sykes S."/>
            <person name="DeCaprio D."/>
            <person name="Crawford M."/>
            <person name="Koehrsen M."/>
            <person name="Engels R."/>
            <person name="Montgomery P."/>
            <person name="Pearson M."/>
            <person name="Howarth C."/>
            <person name="Larson L."/>
            <person name="White J."/>
            <person name="Zeng Q."/>
            <person name="Kodira C."/>
            <person name="Yandava C."/>
            <person name="Alvarado L."/>
            <person name="O'Leary S."/>
            <person name="Szabo L."/>
            <person name="Dean R."/>
            <person name="Schein J."/>
        </authorList>
    </citation>
    <scope>NUCLEOTIDE SEQUENCE</scope>
    <source>
        <strain>CRL 75-36-700-3</strain>
    </source>
</reference>
<dbReference type="Proteomes" id="UP000008783">
    <property type="component" value="Unassembled WGS sequence"/>
</dbReference>
<proteinExistence type="predicted"/>
<dbReference type="EMBL" id="DS178356">
    <property type="protein sequence ID" value="EFP92029.1"/>
    <property type="molecule type" value="Genomic_DNA"/>
</dbReference>
<dbReference type="OrthoDB" id="10348556at2759"/>
<dbReference type="RefSeq" id="XP_003336448.1">
    <property type="nucleotide sequence ID" value="XM_003336400.1"/>
</dbReference>
<dbReference type="KEGG" id="pgr:PGTG_17860"/>
<feature type="region of interest" description="Disordered" evidence="1">
    <location>
        <begin position="148"/>
        <end position="172"/>
    </location>
</feature>
<organism evidence="2 3">
    <name type="scientific">Puccinia graminis f. sp. tritici (strain CRL 75-36-700-3 / race SCCL)</name>
    <name type="common">Black stem rust fungus</name>
    <dbReference type="NCBI Taxonomy" id="418459"/>
    <lineage>
        <taxon>Eukaryota</taxon>
        <taxon>Fungi</taxon>
        <taxon>Dikarya</taxon>
        <taxon>Basidiomycota</taxon>
        <taxon>Pucciniomycotina</taxon>
        <taxon>Pucciniomycetes</taxon>
        <taxon>Pucciniales</taxon>
        <taxon>Pucciniaceae</taxon>
        <taxon>Puccinia</taxon>
    </lineage>
</organism>
<sequence>MTPLTNSMLPVNDSFEFLDQNGQLCCRFPPGPNRTLGYTTMSSSVHQSYGPINNPQALEAQVQAAPQAESIPINLMKLSRFNCPQHPVNHLMRDIRSHRIRPTRIPVLVHATPKCHAQMTNPDLTPQGCSSLTMYSDLLALDDEIDLLKNPSRSPSPNEQDSSHGTPVLEDSEPVAPVSVNQIIMINFHLHLPIFEQRPHKRKVAGSDVPKTRAYKSNVGKVTISWDLLNKDLAAFKSEVITAILTHEAKSLAGFLERSEAAGIISWIGSIVHGGEFASGANEQLGQPGLTQKDPKAIANKQSALDGLEQLDNPGTAAGPTFQPSTATADRAKINEYIGKILATYTPRPQLTRSSNKSVFVNPKKGQEYFVITMRRAEAWGKAMHTMPATVDLRTPPKTPMFDYTTGPLEADGRPPAAITQQPAPTYAFPPYPHMYPPMNYMPQYGFQGAGITHPHPHPVVPPVGGLGGVGQDSSAANTPRNSQPESSPAPSDTEGEDGIRCFLKYARVDPDSSAVWMA</sequence>
<keyword evidence="3" id="KW-1185">Reference proteome</keyword>
<dbReference type="GeneID" id="10531983"/>
<feature type="compositionally biased region" description="Polar residues" evidence="1">
    <location>
        <begin position="472"/>
        <end position="491"/>
    </location>
</feature>
<gene>
    <name evidence="2" type="ORF">PGTG_17860</name>
</gene>